<dbReference type="Proteomes" id="UP000823775">
    <property type="component" value="Unassembled WGS sequence"/>
</dbReference>
<evidence type="ECO:0000313" key="2">
    <source>
        <dbReference type="Proteomes" id="UP000823775"/>
    </source>
</evidence>
<sequence length="198" mass="22853">MDLTSAVRVSHDFSICPHEQGGKNVVKNYLWLLGAWKVEEEEVDYKPRYDPKGLEVIKTKDPEGLYSLVLSISEKNGRTNNILSHLYGMQILKLGMSGVTQEQLQQLSIDYPLSKHSRALYRVGPGFEEPFDDDDPTNDVKARVDFNLESDANDGEDLKIGELCMRLQTMRTRPREFFFHHFYLCFIILEPRTVILIK</sequence>
<protein>
    <submittedName>
        <fullName evidence="1">Uncharacterized protein</fullName>
    </submittedName>
</protein>
<gene>
    <name evidence="1" type="ORF">HAX54_013994</name>
</gene>
<comment type="caution">
    <text evidence="1">The sequence shown here is derived from an EMBL/GenBank/DDBJ whole genome shotgun (WGS) entry which is preliminary data.</text>
</comment>
<feature type="non-terminal residue" evidence="1">
    <location>
        <position position="198"/>
    </location>
</feature>
<organism evidence="1 2">
    <name type="scientific">Datura stramonium</name>
    <name type="common">Jimsonweed</name>
    <name type="synonym">Common thornapple</name>
    <dbReference type="NCBI Taxonomy" id="4076"/>
    <lineage>
        <taxon>Eukaryota</taxon>
        <taxon>Viridiplantae</taxon>
        <taxon>Streptophyta</taxon>
        <taxon>Embryophyta</taxon>
        <taxon>Tracheophyta</taxon>
        <taxon>Spermatophyta</taxon>
        <taxon>Magnoliopsida</taxon>
        <taxon>eudicotyledons</taxon>
        <taxon>Gunneridae</taxon>
        <taxon>Pentapetalae</taxon>
        <taxon>asterids</taxon>
        <taxon>lamiids</taxon>
        <taxon>Solanales</taxon>
        <taxon>Solanaceae</taxon>
        <taxon>Solanoideae</taxon>
        <taxon>Datureae</taxon>
        <taxon>Datura</taxon>
    </lineage>
</organism>
<accession>A0ABS8Y4S4</accession>
<keyword evidence="2" id="KW-1185">Reference proteome</keyword>
<dbReference type="EMBL" id="JACEIK010018600">
    <property type="protein sequence ID" value="MCE5166009.1"/>
    <property type="molecule type" value="Genomic_DNA"/>
</dbReference>
<name>A0ABS8Y4S4_DATST</name>
<proteinExistence type="predicted"/>
<reference evidence="1 2" key="1">
    <citation type="journal article" date="2021" name="BMC Genomics">
        <title>Datura genome reveals duplications of psychoactive alkaloid biosynthetic genes and high mutation rate following tissue culture.</title>
        <authorList>
            <person name="Rajewski A."/>
            <person name="Carter-House D."/>
            <person name="Stajich J."/>
            <person name="Litt A."/>
        </authorList>
    </citation>
    <scope>NUCLEOTIDE SEQUENCE [LARGE SCALE GENOMIC DNA]</scope>
    <source>
        <strain evidence="1">AR-01</strain>
    </source>
</reference>
<evidence type="ECO:0000313" key="1">
    <source>
        <dbReference type="EMBL" id="MCE5166009.1"/>
    </source>
</evidence>